<evidence type="ECO:0000256" key="7">
    <source>
        <dbReference type="ARBA" id="ARBA00023163"/>
    </source>
</evidence>
<evidence type="ECO:0000256" key="6">
    <source>
        <dbReference type="ARBA" id="ARBA00023125"/>
    </source>
</evidence>
<dbReference type="NCBIfam" id="TIGR00244">
    <property type="entry name" value="transcriptional regulator NrdR"/>
    <property type="match status" value="1"/>
</dbReference>
<evidence type="ECO:0000256" key="5">
    <source>
        <dbReference type="ARBA" id="ARBA00023015"/>
    </source>
</evidence>
<keyword evidence="1 8" id="KW-0678">Repressor</keyword>
<protein>
    <recommendedName>
        <fullName evidence="8">Transcriptional repressor NrdR</fullName>
    </recommendedName>
</protein>
<keyword evidence="11" id="KW-1185">Reference proteome</keyword>
<dbReference type="Pfam" id="PF03477">
    <property type="entry name" value="ATP-cone"/>
    <property type="match status" value="1"/>
</dbReference>
<feature type="zinc finger region" evidence="8">
    <location>
        <begin position="3"/>
        <end position="34"/>
    </location>
</feature>
<dbReference type="InterPro" id="IPR055173">
    <property type="entry name" value="NrdR-like_N"/>
</dbReference>
<keyword evidence="8" id="KW-0479">Metal-binding</keyword>
<feature type="domain" description="ATP-cone" evidence="9">
    <location>
        <begin position="49"/>
        <end position="139"/>
    </location>
</feature>
<dbReference type="InterPro" id="IPR003796">
    <property type="entry name" value="RNR_NrdR-like"/>
</dbReference>
<reference evidence="10 11" key="1">
    <citation type="journal article" date="2022" name="Res Sq">
        <title>Evolution of multicellular longitudinally dividing oral cavity symbionts (Neisseriaceae).</title>
        <authorList>
            <person name="Nyongesa S."/>
            <person name="Weber P."/>
            <person name="Bernet E."/>
            <person name="Pullido F."/>
            <person name="Nieckarz M."/>
            <person name="Delaby M."/>
            <person name="Nieves C."/>
            <person name="Viehboeck T."/>
            <person name="Krause N."/>
            <person name="Rivera-Millot A."/>
            <person name="Nakamura A."/>
            <person name="Vischer N."/>
            <person name="VanNieuwenhze M."/>
            <person name="Brun Y."/>
            <person name="Cava F."/>
            <person name="Bulgheresi S."/>
            <person name="Veyrier F."/>
        </authorList>
    </citation>
    <scope>NUCLEOTIDE SEQUENCE [LARGE SCALE GENOMIC DNA]</scope>
    <source>
        <strain evidence="10 11">SN4</strain>
    </source>
</reference>
<dbReference type="PANTHER" id="PTHR30455">
    <property type="entry name" value="TRANSCRIPTIONAL REPRESSOR NRDR"/>
    <property type="match status" value="1"/>
</dbReference>
<keyword evidence="3 8" id="KW-0863">Zinc-finger</keyword>
<evidence type="ECO:0000256" key="4">
    <source>
        <dbReference type="ARBA" id="ARBA00022840"/>
    </source>
</evidence>
<dbReference type="RefSeq" id="WP_058304899.1">
    <property type="nucleotide sequence ID" value="NZ_CABKVG010000005.1"/>
</dbReference>
<proteinExistence type="inferred from homology"/>
<evidence type="ECO:0000256" key="1">
    <source>
        <dbReference type="ARBA" id="ARBA00022491"/>
    </source>
</evidence>
<dbReference type="HAMAP" id="MF_00440">
    <property type="entry name" value="NrdR"/>
    <property type="match status" value="1"/>
</dbReference>
<evidence type="ECO:0000256" key="3">
    <source>
        <dbReference type="ARBA" id="ARBA00022771"/>
    </source>
</evidence>
<comment type="function">
    <text evidence="8">Negatively regulates transcription of bacterial ribonucleotide reductase nrd genes and operons by binding to NrdR-boxes.</text>
</comment>
<keyword evidence="7 8" id="KW-0804">Transcription</keyword>
<organism evidence="10 11">
    <name type="scientific">Vitreoscilla massiliensis</name>
    <dbReference type="NCBI Taxonomy" id="1689272"/>
    <lineage>
        <taxon>Bacteria</taxon>
        <taxon>Pseudomonadati</taxon>
        <taxon>Pseudomonadota</taxon>
        <taxon>Betaproteobacteria</taxon>
        <taxon>Neisseriales</taxon>
        <taxon>Neisseriaceae</taxon>
        <taxon>Vitreoscilla</taxon>
    </lineage>
</organism>
<dbReference type="PANTHER" id="PTHR30455:SF2">
    <property type="entry name" value="TRANSCRIPTIONAL REPRESSOR NRDR"/>
    <property type="match status" value="1"/>
</dbReference>
<gene>
    <name evidence="8 10" type="primary">nrdR</name>
    <name evidence="10" type="ORF">LVJ82_06245</name>
</gene>
<evidence type="ECO:0000313" key="10">
    <source>
        <dbReference type="EMBL" id="UOO90572.1"/>
    </source>
</evidence>
<keyword evidence="6 8" id="KW-0238">DNA-binding</keyword>
<sequence length="156" mass="18255">MRCPYCHHLETQVIDSRLINDSHSVRRRRRCIACDRRFNTYETAEIRMPQVIKSSGERVPFDENKLRTSMMRALHKRPINQDHVEEAILAIKQTLQQQGERDIPSQKVGELVMNQLSQMDEVAFVRFASVYHSFNDVSEFTQTIARLTQPKSNHAD</sequence>
<evidence type="ECO:0000259" key="9">
    <source>
        <dbReference type="PROSITE" id="PS51161"/>
    </source>
</evidence>
<keyword evidence="4 8" id="KW-0067">ATP-binding</keyword>
<dbReference type="InterPro" id="IPR005144">
    <property type="entry name" value="ATP-cone_dom"/>
</dbReference>
<evidence type="ECO:0000256" key="2">
    <source>
        <dbReference type="ARBA" id="ARBA00022741"/>
    </source>
</evidence>
<keyword evidence="8" id="KW-0862">Zinc</keyword>
<keyword evidence="5 8" id="KW-0805">Transcription regulation</keyword>
<evidence type="ECO:0000256" key="8">
    <source>
        <dbReference type="HAMAP-Rule" id="MF_00440"/>
    </source>
</evidence>
<evidence type="ECO:0000313" key="11">
    <source>
        <dbReference type="Proteomes" id="UP000832011"/>
    </source>
</evidence>
<dbReference type="EMBL" id="CP091511">
    <property type="protein sequence ID" value="UOO90572.1"/>
    <property type="molecule type" value="Genomic_DNA"/>
</dbReference>
<name>A0ABY4E504_9NEIS</name>
<dbReference type="Pfam" id="PF22811">
    <property type="entry name" value="Zn_ribbon_NrdR"/>
    <property type="match status" value="1"/>
</dbReference>
<dbReference type="Proteomes" id="UP000832011">
    <property type="component" value="Chromosome"/>
</dbReference>
<comment type="similarity">
    <text evidence="8">Belongs to the NrdR family.</text>
</comment>
<keyword evidence="2 8" id="KW-0547">Nucleotide-binding</keyword>
<comment type="cofactor">
    <cofactor evidence="8">
        <name>Zn(2+)</name>
        <dbReference type="ChEBI" id="CHEBI:29105"/>
    </cofactor>
    <text evidence="8">Binds 1 zinc ion.</text>
</comment>
<dbReference type="PROSITE" id="PS51161">
    <property type="entry name" value="ATP_CONE"/>
    <property type="match status" value="1"/>
</dbReference>
<accession>A0ABY4E504</accession>